<keyword evidence="2" id="KW-1185">Reference proteome</keyword>
<reference evidence="1" key="1">
    <citation type="submission" date="2023-07" db="EMBL/GenBank/DDBJ databases">
        <authorList>
            <person name="Kim M.K."/>
        </authorList>
    </citation>
    <scope>NUCLEOTIDE SEQUENCE</scope>
    <source>
        <strain evidence="1">ASUV-10-1</strain>
    </source>
</reference>
<protein>
    <recommendedName>
        <fullName evidence="3">DUF2971 domain-containing protein</fullName>
    </recommendedName>
</protein>
<accession>A0ABT9BB99</accession>
<dbReference type="RefSeq" id="WP_305006369.1">
    <property type="nucleotide sequence ID" value="NZ_JAUQSY010000006.1"/>
</dbReference>
<evidence type="ECO:0008006" key="3">
    <source>
        <dbReference type="Google" id="ProtNLM"/>
    </source>
</evidence>
<sequence>MPVSCPEVGIAPDPNAVLWRYMELDRFKSFLDQKALFFSRADKFSDPFEGSIPKKEHDFRPEMHRAMARHYGNEPDEEQIAKSIADLAYTHMMFRRIHVVNCWHNNSNESDAMWRLYLKSNEGVAIQTTTARLIQSLEGTAQDIDISKVRYLDYDKGVFYGADYPHRSYNMFMPLIHKRNEFIHEREVRIIHQVREAENDLEFWDKQPSDKGMFIKLDIGILVDKVILPPTSDEKVRQEVEFLIKSRGYDFELEKSTLSKSAYF</sequence>
<dbReference type="Proteomes" id="UP001176429">
    <property type="component" value="Unassembled WGS sequence"/>
</dbReference>
<proteinExistence type="predicted"/>
<comment type="caution">
    <text evidence="1">The sequence shown here is derived from an EMBL/GenBank/DDBJ whole genome shotgun (WGS) entry which is preliminary data.</text>
</comment>
<name>A0ABT9BB99_9BACT</name>
<organism evidence="1 2">
    <name type="scientific">Hymenobacter aranciens</name>
    <dbReference type="NCBI Taxonomy" id="3063996"/>
    <lineage>
        <taxon>Bacteria</taxon>
        <taxon>Pseudomonadati</taxon>
        <taxon>Bacteroidota</taxon>
        <taxon>Cytophagia</taxon>
        <taxon>Cytophagales</taxon>
        <taxon>Hymenobacteraceae</taxon>
        <taxon>Hymenobacter</taxon>
    </lineage>
</organism>
<gene>
    <name evidence="1" type="ORF">Q5H93_09940</name>
</gene>
<evidence type="ECO:0000313" key="2">
    <source>
        <dbReference type="Proteomes" id="UP001176429"/>
    </source>
</evidence>
<dbReference type="EMBL" id="JAUQSY010000006">
    <property type="protein sequence ID" value="MDO7875050.1"/>
    <property type="molecule type" value="Genomic_DNA"/>
</dbReference>
<evidence type="ECO:0000313" key="1">
    <source>
        <dbReference type="EMBL" id="MDO7875050.1"/>
    </source>
</evidence>